<dbReference type="OrthoDB" id="2834745at2759"/>
<reference evidence="1 2" key="1">
    <citation type="journal article" date="2015" name="Fungal Genet. Biol.">
        <title>Evolution of novel wood decay mechanisms in Agaricales revealed by the genome sequences of Fistulina hepatica and Cylindrobasidium torrendii.</title>
        <authorList>
            <person name="Floudas D."/>
            <person name="Held B.W."/>
            <person name="Riley R."/>
            <person name="Nagy L.G."/>
            <person name="Koehler G."/>
            <person name="Ransdell A.S."/>
            <person name="Younus H."/>
            <person name="Chow J."/>
            <person name="Chiniquy J."/>
            <person name="Lipzen A."/>
            <person name="Tritt A."/>
            <person name="Sun H."/>
            <person name="Haridas S."/>
            <person name="LaButti K."/>
            <person name="Ohm R.A."/>
            <person name="Kues U."/>
            <person name="Blanchette R.A."/>
            <person name="Grigoriev I.V."/>
            <person name="Minto R.E."/>
            <person name="Hibbett D.S."/>
        </authorList>
    </citation>
    <scope>NUCLEOTIDE SEQUENCE [LARGE SCALE GENOMIC DNA]</scope>
    <source>
        <strain evidence="1 2">ATCC 64428</strain>
    </source>
</reference>
<proteinExistence type="predicted"/>
<dbReference type="AlphaFoldDB" id="A0A0D7AB61"/>
<keyword evidence="2" id="KW-1185">Reference proteome</keyword>
<dbReference type="PANTHER" id="PTHR41252:SF1">
    <property type="entry name" value="BLR2505 PROTEIN"/>
    <property type="match status" value="1"/>
</dbReference>
<protein>
    <recommendedName>
        <fullName evidence="3">SnoaL-like domain-containing protein</fullName>
    </recommendedName>
</protein>
<evidence type="ECO:0008006" key="3">
    <source>
        <dbReference type="Google" id="ProtNLM"/>
    </source>
</evidence>
<evidence type="ECO:0000313" key="2">
    <source>
        <dbReference type="Proteomes" id="UP000054144"/>
    </source>
</evidence>
<gene>
    <name evidence="1" type="ORF">FISHEDRAFT_59197</name>
</gene>
<dbReference type="Gene3D" id="3.10.450.50">
    <property type="match status" value="1"/>
</dbReference>
<dbReference type="InterPro" id="IPR032710">
    <property type="entry name" value="NTF2-like_dom_sf"/>
</dbReference>
<name>A0A0D7AB61_9AGAR</name>
<dbReference type="EMBL" id="KN881857">
    <property type="protein sequence ID" value="KIY48063.1"/>
    <property type="molecule type" value="Genomic_DNA"/>
</dbReference>
<dbReference type="SUPFAM" id="SSF54427">
    <property type="entry name" value="NTF2-like"/>
    <property type="match status" value="1"/>
</dbReference>
<evidence type="ECO:0000313" key="1">
    <source>
        <dbReference type="EMBL" id="KIY48063.1"/>
    </source>
</evidence>
<dbReference type="PANTHER" id="PTHR41252">
    <property type="entry name" value="BLR2505 PROTEIN"/>
    <property type="match status" value="1"/>
</dbReference>
<dbReference type="Proteomes" id="UP000054144">
    <property type="component" value="Unassembled WGS sequence"/>
</dbReference>
<organism evidence="1 2">
    <name type="scientific">Fistulina hepatica ATCC 64428</name>
    <dbReference type="NCBI Taxonomy" id="1128425"/>
    <lineage>
        <taxon>Eukaryota</taxon>
        <taxon>Fungi</taxon>
        <taxon>Dikarya</taxon>
        <taxon>Basidiomycota</taxon>
        <taxon>Agaricomycotina</taxon>
        <taxon>Agaricomycetes</taxon>
        <taxon>Agaricomycetidae</taxon>
        <taxon>Agaricales</taxon>
        <taxon>Fistulinaceae</taxon>
        <taxon>Fistulina</taxon>
    </lineage>
</organism>
<sequence length="149" mass="16526">MASDSFSVSHSYLEKILEGTTEGDMSSFFDAIDDDVHWTVAAASGEPTQFAGVYNKQQWLEKLSAPVGARLSNKLKVKILSIDVVSPTKAIVETISDATQRNGKPYNNTFCWIFIFSPKTGKIVKIREYLNSALLLQLLENNEPQPPSQ</sequence>
<accession>A0A0D7AB61</accession>